<name>A0A8D8Z0U4_9HEMI</name>
<proteinExistence type="predicted"/>
<dbReference type="EMBL" id="HBUF01408837">
    <property type="protein sequence ID" value="CAG6738647.1"/>
    <property type="molecule type" value="Transcribed_RNA"/>
</dbReference>
<reference evidence="1" key="1">
    <citation type="submission" date="2021-05" db="EMBL/GenBank/DDBJ databases">
        <authorList>
            <person name="Alioto T."/>
            <person name="Alioto T."/>
            <person name="Gomez Garrido J."/>
        </authorList>
    </citation>
    <scope>NUCLEOTIDE SEQUENCE</scope>
</reference>
<organism evidence="1">
    <name type="scientific">Cacopsylla melanoneura</name>
    <dbReference type="NCBI Taxonomy" id="428564"/>
    <lineage>
        <taxon>Eukaryota</taxon>
        <taxon>Metazoa</taxon>
        <taxon>Ecdysozoa</taxon>
        <taxon>Arthropoda</taxon>
        <taxon>Hexapoda</taxon>
        <taxon>Insecta</taxon>
        <taxon>Pterygota</taxon>
        <taxon>Neoptera</taxon>
        <taxon>Paraneoptera</taxon>
        <taxon>Hemiptera</taxon>
        <taxon>Sternorrhyncha</taxon>
        <taxon>Psylloidea</taxon>
        <taxon>Psyllidae</taxon>
        <taxon>Psyllinae</taxon>
        <taxon>Cacopsylla</taxon>
    </lineage>
</organism>
<protein>
    <submittedName>
        <fullName evidence="1">Uncharacterized protein</fullName>
    </submittedName>
</protein>
<accession>A0A8D8Z0U4</accession>
<dbReference type="AlphaFoldDB" id="A0A8D8Z0U4"/>
<evidence type="ECO:0000313" key="1">
    <source>
        <dbReference type="EMBL" id="CAG6738647.1"/>
    </source>
</evidence>
<sequence length="116" mass="13210">MFKLIVQPISFSLNLRIGQRIQNVIITNIGCVIVIYFENFSQIFTSNTFQKCNFYLSLTVDLALADTNVPVPFNRLCCFSCLTMTQTAHKVAETFCKIYISLARIRFLRQDSPNGG</sequence>